<dbReference type="AlphaFoldDB" id="N1PDJ7"/>
<feature type="compositionally biased region" description="Basic and acidic residues" evidence="1">
    <location>
        <begin position="290"/>
        <end position="305"/>
    </location>
</feature>
<feature type="region of interest" description="Disordered" evidence="1">
    <location>
        <begin position="89"/>
        <end position="108"/>
    </location>
</feature>
<organism evidence="2 3">
    <name type="scientific">Dothistroma septosporum (strain NZE10 / CBS 128990)</name>
    <name type="common">Red band needle blight fungus</name>
    <name type="synonym">Mycosphaerella pini</name>
    <dbReference type="NCBI Taxonomy" id="675120"/>
    <lineage>
        <taxon>Eukaryota</taxon>
        <taxon>Fungi</taxon>
        <taxon>Dikarya</taxon>
        <taxon>Ascomycota</taxon>
        <taxon>Pezizomycotina</taxon>
        <taxon>Dothideomycetes</taxon>
        <taxon>Dothideomycetidae</taxon>
        <taxon>Mycosphaerellales</taxon>
        <taxon>Mycosphaerellaceae</taxon>
        <taxon>Dothistroma</taxon>
    </lineage>
</organism>
<dbReference type="HOGENOM" id="CLU_688847_0_0_1"/>
<dbReference type="OMA" id="AGYWRFA"/>
<accession>N1PDJ7</accession>
<dbReference type="eggNOG" id="ENOG502SA8S">
    <property type="taxonomic scope" value="Eukaryota"/>
</dbReference>
<feature type="compositionally biased region" description="Basic and acidic residues" evidence="1">
    <location>
        <begin position="409"/>
        <end position="420"/>
    </location>
</feature>
<feature type="region of interest" description="Disordered" evidence="1">
    <location>
        <begin position="385"/>
        <end position="420"/>
    </location>
</feature>
<evidence type="ECO:0000313" key="3">
    <source>
        <dbReference type="Proteomes" id="UP000016933"/>
    </source>
</evidence>
<proteinExistence type="predicted"/>
<name>N1PDJ7_DOTSN</name>
<sequence>MTQDLFKWEDGGTLKHHCPICQTPLSHDKCRTTCLGTHVEWCHRYHSLFRKNWSSRCAACKTTDEQHEKRHREVAEILARIKKLKQEEEAAAMELSRSPAGPKTPRTPLTAKALNTVDGRSALPLDTQKVSKKERKAAKKVAKALDRDKVVCTADIKFVATTLHPRGDKPEDVDDAEMGGLSEDLDIKMNLKFSNHTCNSKSARHDFIIKDREQLKMDDLETDRLFDAFDVDKHAEGKAAELVIELTEAIRNDFMHCNDELNIVARNRAGFWRWANKRVYRDLVENGKHWDDKHKPYHPAERRDSAISAEADTEDDTSASRHGSLDSSSADSAGTSLTVPSTKSPASKKTAPVLRLSTPLAKKMTFEGEGWSRVGKKIVKAPVGNLTLSSNGGLHHFQPKPRGTWGALEDSKHDDDQDSD</sequence>
<dbReference type="OrthoDB" id="3642840at2759"/>
<dbReference type="Proteomes" id="UP000016933">
    <property type="component" value="Unassembled WGS sequence"/>
</dbReference>
<feature type="compositionally biased region" description="Low complexity" evidence="1">
    <location>
        <begin position="325"/>
        <end position="338"/>
    </location>
</feature>
<feature type="region of interest" description="Disordered" evidence="1">
    <location>
        <begin position="290"/>
        <end position="351"/>
    </location>
</feature>
<evidence type="ECO:0000256" key="1">
    <source>
        <dbReference type="SAM" id="MobiDB-lite"/>
    </source>
</evidence>
<dbReference type="EMBL" id="KB446543">
    <property type="protein sequence ID" value="EME40668.1"/>
    <property type="molecule type" value="Genomic_DNA"/>
</dbReference>
<gene>
    <name evidence="2" type="ORF">DOTSEDRAFT_55815</name>
</gene>
<evidence type="ECO:0000313" key="2">
    <source>
        <dbReference type="EMBL" id="EME40668.1"/>
    </source>
</evidence>
<protein>
    <submittedName>
        <fullName evidence="2">Uncharacterized protein</fullName>
    </submittedName>
</protein>
<reference evidence="2 3" key="2">
    <citation type="journal article" date="2012" name="PLoS Pathog.">
        <title>Diverse lifestyles and strategies of plant pathogenesis encoded in the genomes of eighteen Dothideomycetes fungi.</title>
        <authorList>
            <person name="Ohm R.A."/>
            <person name="Feau N."/>
            <person name="Henrissat B."/>
            <person name="Schoch C.L."/>
            <person name="Horwitz B.A."/>
            <person name="Barry K.W."/>
            <person name="Condon B.J."/>
            <person name="Copeland A.C."/>
            <person name="Dhillon B."/>
            <person name="Glaser F."/>
            <person name="Hesse C.N."/>
            <person name="Kosti I."/>
            <person name="LaButti K."/>
            <person name="Lindquist E.A."/>
            <person name="Lucas S."/>
            <person name="Salamov A.A."/>
            <person name="Bradshaw R.E."/>
            <person name="Ciuffetti L."/>
            <person name="Hamelin R.C."/>
            <person name="Kema G.H.J."/>
            <person name="Lawrence C."/>
            <person name="Scott J.A."/>
            <person name="Spatafora J.W."/>
            <person name="Turgeon B.G."/>
            <person name="de Wit P.J.G.M."/>
            <person name="Zhong S."/>
            <person name="Goodwin S.B."/>
            <person name="Grigoriev I.V."/>
        </authorList>
    </citation>
    <scope>NUCLEOTIDE SEQUENCE [LARGE SCALE GENOMIC DNA]</scope>
    <source>
        <strain evidence="3">NZE10 / CBS 128990</strain>
    </source>
</reference>
<keyword evidence="3" id="KW-1185">Reference proteome</keyword>
<reference evidence="3" key="1">
    <citation type="journal article" date="2012" name="PLoS Genet.">
        <title>The genomes of the fungal plant pathogens Cladosporium fulvum and Dothistroma septosporum reveal adaptation to different hosts and lifestyles but also signatures of common ancestry.</title>
        <authorList>
            <person name="de Wit P.J.G.M."/>
            <person name="van der Burgt A."/>
            <person name="Oekmen B."/>
            <person name="Stergiopoulos I."/>
            <person name="Abd-Elsalam K.A."/>
            <person name="Aerts A.L."/>
            <person name="Bahkali A.H."/>
            <person name="Beenen H.G."/>
            <person name="Chettri P."/>
            <person name="Cox M.P."/>
            <person name="Datema E."/>
            <person name="de Vries R.P."/>
            <person name="Dhillon B."/>
            <person name="Ganley A.R."/>
            <person name="Griffiths S.A."/>
            <person name="Guo Y."/>
            <person name="Hamelin R.C."/>
            <person name="Henrissat B."/>
            <person name="Kabir M.S."/>
            <person name="Jashni M.K."/>
            <person name="Kema G."/>
            <person name="Klaubauf S."/>
            <person name="Lapidus A."/>
            <person name="Levasseur A."/>
            <person name="Lindquist E."/>
            <person name="Mehrabi R."/>
            <person name="Ohm R.A."/>
            <person name="Owen T.J."/>
            <person name="Salamov A."/>
            <person name="Schwelm A."/>
            <person name="Schijlen E."/>
            <person name="Sun H."/>
            <person name="van den Burg H.A."/>
            <person name="van Ham R.C.H.J."/>
            <person name="Zhang S."/>
            <person name="Goodwin S.B."/>
            <person name="Grigoriev I.V."/>
            <person name="Collemare J."/>
            <person name="Bradshaw R.E."/>
        </authorList>
    </citation>
    <scope>NUCLEOTIDE SEQUENCE [LARGE SCALE GENOMIC DNA]</scope>
    <source>
        <strain evidence="3">NZE10 / CBS 128990</strain>
    </source>
</reference>